<proteinExistence type="inferred from homology"/>
<dbReference type="EMBL" id="JAUSVX010000002">
    <property type="protein sequence ID" value="MDQ0468704.1"/>
    <property type="molecule type" value="Genomic_DNA"/>
</dbReference>
<evidence type="ECO:0000256" key="1">
    <source>
        <dbReference type="ARBA" id="ARBA00022801"/>
    </source>
</evidence>
<reference evidence="4 5" key="1">
    <citation type="submission" date="2023-07" db="EMBL/GenBank/DDBJ databases">
        <title>Genomic Encyclopedia of Type Strains, Phase IV (KMG-IV): sequencing the most valuable type-strain genomes for metagenomic binning, comparative biology and taxonomic classification.</title>
        <authorList>
            <person name="Goeker M."/>
        </authorList>
    </citation>
    <scope>NUCLEOTIDE SEQUENCE [LARGE SCALE GENOMIC DNA]</scope>
    <source>
        <strain evidence="4 5">DSM 19619</strain>
    </source>
</reference>
<dbReference type="Gene3D" id="3.60.15.10">
    <property type="entry name" value="Ribonuclease Z/Hydroxyacylglutathione hydrolase-like"/>
    <property type="match status" value="1"/>
</dbReference>
<organism evidence="4 5">
    <name type="scientific">Labrys wisconsinensis</name>
    <dbReference type="NCBI Taxonomy" id="425677"/>
    <lineage>
        <taxon>Bacteria</taxon>
        <taxon>Pseudomonadati</taxon>
        <taxon>Pseudomonadota</taxon>
        <taxon>Alphaproteobacteria</taxon>
        <taxon>Hyphomicrobiales</taxon>
        <taxon>Xanthobacteraceae</taxon>
        <taxon>Labrys</taxon>
    </lineage>
</organism>
<dbReference type="PANTHER" id="PTHR43546">
    <property type="entry name" value="UPF0173 METAL-DEPENDENT HYDROLASE MJ1163-RELATED"/>
    <property type="match status" value="1"/>
</dbReference>
<dbReference type="Proteomes" id="UP001242480">
    <property type="component" value="Unassembled WGS sequence"/>
</dbReference>
<keyword evidence="1 2" id="KW-0378">Hydrolase</keyword>
<dbReference type="NCBIfam" id="NF001911">
    <property type="entry name" value="PRK00685.1"/>
    <property type="match status" value="1"/>
</dbReference>
<evidence type="ECO:0000313" key="5">
    <source>
        <dbReference type="Proteomes" id="UP001242480"/>
    </source>
</evidence>
<dbReference type="SUPFAM" id="SSF56281">
    <property type="entry name" value="Metallo-hydrolase/oxidoreductase"/>
    <property type="match status" value="1"/>
</dbReference>
<evidence type="ECO:0000313" key="4">
    <source>
        <dbReference type="EMBL" id="MDQ0468704.1"/>
    </source>
</evidence>
<protein>
    <recommendedName>
        <fullName evidence="2">UPF0173 metal-dependent hydrolase QO011_001704</fullName>
    </recommendedName>
</protein>
<dbReference type="PANTHER" id="PTHR43546:SF3">
    <property type="entry name" value="UPF0173 METAL-DEPENDENT HYDROLASE MJ1163"/>
    <property type="match status" value="1"/>
</dbReference>
<name>A0ABU0J5Z1_9HYPH</name>
<evidence type="ECO:0000259" key="3">
    <source>
        <dbReference type="SMART" id="SM00849"/>
    </source>
</evidence>
<accession>A0ABU0J5Z1</accession>
<dbReference type="InterPro" id="IPR001279">
    <property type="entry name" value="Metallo-B-lactamas"/>
</dbReference>
<comment type="caution">
    <text evidence="4">The sequence shown here is derived from an EMBL/GenBank/DDBJ whole genome shotgun (WGS) entry which is preliminary data.</text>
</comment>
<dbReference type="HAMAP" id="MF_00457">
    <property type="entry name" value="UPF0173"/>
    <property type="match status" value="1"/>
</dbReference>
<evidence type="ECO:0000256" key="2">
    <source>
        <dbReference type="HAMAP-Rule" id="MF_00457"/>
    </source>
</evidence>
<feature type="domain" description="Metallo-beta-lactamase" evidence="3">
    <location>
        <begin position="7"/>
        <end position="196"/>
    </location>
</feature>
<keyword evidence="5" id="KW-1185">Reference proteome</keyword>
<dbReference type="InterPro" id="IPR036866">
    <property type="entry name" value="RibonucZ/Hydroxyglut_hydro"/>
</dbReference>
<comment type="similarity">
    <text evidence="2">Belongs to the UPF0173 family.</text>
</comment>
<dbReference type="SMART" id="SM00849">
    <property type="entry name" value="Lactamase_B"/>
    <property type="match status" value="1"/>
</dbReference>
<sequence>MRITWLGHSAFRVEFDGHALLIDPFLTGNPGFNGDHAAVTAGISHILITHGHGDHVGDTIAIAKETGATVVTNYELCMWLASQGVAKVDPMNTGGTTDQGGFTVTLVRADHSAGMGEAGVAVPLGFPNGLIVKAKGQPTLYHFGDTDIFSDMGLIAELHQPRIGLVPIGDRFTMGAEVAALAVKRYFDFDAVLPCHYASFPPLAANADAFVTAMQGHKTRVHTPKSGEAVEL</sequence>
<gene>
    <name evidence="4" type="ORF">QO011_001704</name>
</gene>
<dbReference type="Pfam" id="PF13483">
    <property type="entry name" value="Lactamase_B_3"/>
    <property type="match status" value="1"/>
</dbReference>
<dbReference type="RefSeq" id="WP_307270275.1">
    <property type="nucleotide sequence ID" value="NZ_JAUSVX010000002.1"/>
</dbReference>
<dbReference type="InterPro" id="IPR022877">
    <property type="entry name" value="UPF0173"/>
</dbReference>
<dbReference type="InterPro" id="IPR050114">
    <property type="entry name" value="UPF0173_UPF0282_UlaG_hydrolase"/>
</dbReference>